<dbReference type="AlphaFoldDB" id="A0A150PUF7"/>
<name>A0A150PUF7_SORCE</name>
<protein>
    <submittedName>
        <fullName evidence="1">Uncharacterized protein</fullName>
    </submittedName>
</protein>
<evidence type="ECO:0000313" key="1">
    <source>
        <dbReference type="EMBL" id="KYF59078.1"/>
    </source>
</evidence>
<dbReference type="Proteomes" id="UP000075604">
    <property type="component" value="Unassembled WGS sequence"/>
</dbReference>
<proteinExistence type="predicted"/>
<accession>A0A150PUF7</accession>
<organism evidence="1 2">
    <name type="scientific">Sorangium cellulosum</name>
    <name type="common">Polyangium cellulosum</name>
    <dbReference type="NCBI Taxonomy" id="56"/>
    <lineage>
        <taxon>Bacteria</taxon>
        <taxon>Pseudomonadati</taxon>
        <taxon>Myxococcota</taxon>
        <taxon>Polyangia</taxon>
        <taxon>Polyangiales</taxon>
        <taxon>Polyangiaceae</taxon>
        <taxon>Sorangium</taxon>
    </lineage>
</organism>
<dbReference type="EMBL" id="JELX01001418">
    <property type="protein sequence ID" value="KYF59078.1"/>
    <property type="molecule type" value="Genomic_DNA"/>
</dbReference>
<sequence>MTSCLVSACVVGGGSDAGTTQDGFEVSSDPKAGLLARIDYDEGGLVEFLRNEEGGIFIGSVFERGGFDPLRGIRLDRVLPSELFTRLTNRHAPADLLAAEREAGLVASPAALVAREQLNGADDLARSGAKDLGTASSALTASDFSALYCYAGIHFCGLGVLGNLRVDSDGRVDAADGYVNVVAGSLRLRVTRKKIIGSDQTLGTYVVSAGGLLRFRNATPGIDRVMHVIVDQADTAVYHLSTHFPD</sequence>
<gene>
    <name evidence="1" type="ORF">BE04_31095</name>
</gene>
<comment type="caution">
    <text evidence="1">The sequence shown here is derived from an EMBL/GenBank/DDBJ whole genome shotgun (WGS) entry which is preliminary data.</text>
</comment>
<reference evidence="1 2" key="1">
    <citation type="submission" date="2014-02" db="EMBL/GenBank/DDBJ databases">
        <title>The small core and large imbalanced accessory genome model reveals a collaborative survival strategy of Sorangium cellulosum strains in nature.</title>
        <authorList>
            <person name="Han K."/>
            <person name="Peng R."/>
            <person name="Blom J."/>
            <person name="Li Y.-Z."/>
        </authorList>
    </citation>
    <scope>NUCLEOTIDE SEQUENCE [LARGE SCALE GENOMIC DNA]</scope>
    <source>
        <strain evidence="1 2">So0157-18</strain>
    </source>
</reference>
<evidence type="ECO:0000313" key="2">
    <source>
        <dbReference type="Proteomes" id="UP000075604"/>
    </source>
</evidence>